<keyword evidence="2" id="KW-0732">Signal</keyword>
<feature type="compositionally biased region" description="Polar residues" evidence="1">
    <location>
        <begin position="167"/>
        <end position="181"/>
    </location>
</feature>
<feature type="region of interest" description="Disordered" evidence="1">
    <location>
        <begin position="161"/>
        <end position="181"/>
    </location>
</feature>
<reference evidence="3 4" key="1">
    <citation type="submission" date="2024-10" db="EMBL/GenBank/DDBJ databases">
        <title>The Natural Products Discovery Center: Release of the First 8490 Sequenced Strains for Exploring Actinobacteria Biosynthetic Diversity.</title>
        <authorList>
            <person name="Kalkreuter E."/>
            <person name="Kautsar S.A."/>
            <person name="Yang D."/>
            <person name="Bader C.D."/>
            <person name="Teijaro C.N."/>
            <person name="Fluegel L."/>
            <person name="Davis C.M."/>
            <person name="Simpson J.R."/>
            <person name="Lauterbach L."/>
            <person name="Steele A.D."/>
            <person name="Gui C."/>
            <person name="Meng S."/>
            <person name="Li G."/>
            <person name="Viehrig K."/>
            <person name="Ye F."/>
            <person name="Su P."/>
            <person name="Kiefer A.F."/>
            <person name="Nichols A."/>
            <person name="Cepeda A.J."/>
            <person name="Yan W."/>
            <person name="Fan B."/>
            <person name="Jiang Y."/>
            <person name="Adhikari A."/>
            <person name="Zheng C.-J."/>
            <person name="Schuster L."/>
            <person name="Cowan T.M."/>
            <person name="Smanski M.J."/>
            <person name="Chevrette M.G."/>
            <person name="De Carvalho L.P.S."/>
            <person name="Shen B."/>
        </authorList>
    </citation>
    <scope>NUCLEOTIDE SEQUENCE [LARGE SCALE GENOMIC DNA]</scope>
    <source>
        <strain evidence="3 4">NPDC053399</strain>
    </source>
</reference>
<proteinExistence type="predicted"/>
<keyword evidence="4" id="KW-1185">Reference proteome</keyword>
<dbReference type="Pfam" id="PF03640">
    <property type="entry name" value="Lipoprotein_15"/>
    <property type="match status" value="2"/>
</dbReference>
<accession>A0ABW8CH41</accession>
<protein>
    <recommendedName>
        <fullName evidence="5">Lipoprotein</fullName>
    </recommendedName>
</protein>
<name>A0ABW8CH41_9ACTN</name>
<dbReference type="InterPro" id="IPR005297">
    <property type="entry name" value="Lipoprotein_repeat"/>
</dbReference>
<gene>
    <name evidence="3" type="ORF">ACIGXA_35250</name>
</gene>
<sequence length="181" mass="17616">MPITLTSRTAAAGAFAAAALLALSACGSSNSGSSGDTTPPPPASSSSTTAGAGLAAAQDAKLGAIVTDAQGFTLYRFDKDTAAPPTSNCTGQCAAIWPPVAAVSTVKGLDLHLVGTITRPDGSKQATLGGWPVYRYSGDAKAGDTHGQGVGGTWFAVAPDGTKAGGTAQSPAPSDTGSNGY</sequence>
<organism evidence="3 4">
    <name type="scientific">Streptomyces fildesensis</name>
    <dbReference type="NCBI Taxonomy" id="375757"/>
    <lineage>
        <taxon>Bacteria</taxon>
        <taxon>Bacillati</taxon>
        <taxon>Actinomycetota</taxon>
        <taxon>Actinomycetes</taxon>
        <taxon>Kitasatosporales</taxon>
        <taxon>Streptomycetaceae</taxon>
        <taxon>Streptomyces</taxon>
    </lineage>
</organism>
<dbReference type="Proteomes" id="UP001614394">
    <property type="component" value="Unassembled WGS sequence"/>
</dbReference>
<evidence type="ECO:0000256" key="2">
    <source>
        <dbReference type="SAM" id="SignalP"/>
    </source>
</evidence>
<feature type="chain" id="PRO_5045773928" description="Lipoprotein" evidence="2">
    <location>
        <begin position="32"/>
        <end position="181"/>
    </location>
</feature>
<feature type="signal peptide" evidence="2">
    <location>
        <begin position="1"/>
        <end position="31"/>
    </location>
</feature>
<evidence type="ECO:0008006" key="5">
    <source>
        <dbReference type="Google" id="ProtNLM"/>
    </source>
</evidence>
<evidence type="ECO:0000256" key="1">
    <source>
        <dbReference type="SAM" id="MobiDB-lite"/>
    </source>
</evidence>
<dbReference type="RefSeq" id="WP_399656733.1">
    <property type="nucleotide sequence ID" value="NZ_JBITYG010000014.1"/>
</dbReference>
<evidence type="ECO:0000313" key="3">
    <source>
        <dbReference type="EMBL" id="MFI9105775.1"/>
    </source>
</evidence>
<dbReference type="PANTHER" id="PTHR39335">
    <property type="entry name" value="BLL4220 PROTEIN"/>
    <property type="match status" value="1"/>
</dbReference>
<comment type="caution">
    <text evidence="3">The sequence shown here is derived from an EMBL/GenBank/DDBJ whole genome shotgun (WGS) entry which is preliminary data.</text>
</comment>
<dbReference type="PANTHER" id="PTHR39335:SF1">
    <property type="entry name" value="BLL4220 PROTEIN"/>
    <property type="match status" value="1"/>
</dbReference>
<evidence type="ECO:0000313" key="4">
    <source>
        <dbReference type="Proteomes" id="UP001614394"/>
    </source>
</evidence>
<feature type="region of interest" description="Disordered" evidence="1">
    <location>
        <begin position="30"/>
        <end position="51"/>
    </location>
</feature>
<dbReference type="EMBL" id="JBITYG010000014">
    <property type="protein sequence ID" value="MFI9105775.1"/>
    <property type="molecule type" value="Genomic_DNA"/>
</dbReference>